<protein>
    <recommendedName>
        <fullName evidence="4">Serine/threonine-protein phosphatase 4 regulatory subunit 3-like central domain-containing protein</fullName>
    </recommendedName>
</protein>
<reference evidence="2" key="1">
    <citation type="submission" date="2006-10" db="EMBL/GenBank/DDBJ databases">
        <authorList>
            <person name="Amadeo P."/>
            <person name="Zhao Q."/>
            <person name="Wortman J."/>
            <person name="Fraser-Liggett C."/>
            <person name="Carlton J."/>
        </authorList>
    </citation>
    <scope>NUCLEOTIDE SEQUENCE</scope>
    <source>
        <strain evidence="2">G3</strain>
    </source>
</reference>
<reference evidence="2" key="2">
    <citation type="journal article" date="2007" name="Science">
        <title>Draft genome sequence of the sexually transmitted pathogen Trichomonas vaginalis.</title>
        <authorList>
            <person name="Carlton J.M."/>
            <person name="Hirt R.P."/>
            <person name="Silva J.C."/>
            <person name="Delcher A.L."/>
            <person name="Schatz M."/>
            <person name="Zhao Q."/>
            <person name="Wortman J.R."/>
            <person name="Bidwell S.L."/>
            <person name="Alsmark U.C.M."/>
            <person name="Besteiro S."/>
            <person name="Sicheritz-Ponten T."/>
            <person name="Noel C.J."/>
            <person name="Dacks J.B."/>
            <person name="Foster P.G."/>
            <person name="Simillion C."/>
            <person name="Van de Peer Y."/>
            <person name="Miranda-Saavedra D."/>
            <person name="Barton G.J."/>
            <person name="Westrop G.D."/>
            <person name="Mueller S."/>
            <person name="Dessi D."/>
            <person name="Fiori P.L."/>
            <person name="Ren Q."/>
            <person name="Paulsen I."/>
            <person name="Zhang H."/>
            <person name="Bastida-Corcuera F.D."/>
            <person name="Simoes-Barbosa A."/>
            <person name="Brown M.T."/>
            <person name="Hayes R.D."/>
            <person name="Mukherjee M."/>
            <person name="Okumura C.Y."/>
            <person name="Schneider R."/>
            <person name="Smith A.J."/>
            <person name="Vanacova S."/>
            <person name="Villalvazo M."/>
            <person name="Haas B.J."/>
            <person name="Pertea M."/>
            <person name="Feldblyum T.V."/>
            <person name="Utterback T.R."/>
            <person name="Shu C.L."/>
            <person name="Osoegawa K."/>
            <person name="de Jong P.J."/>
            <person name="Hrdy I."/>
            <person name="Horvathova L."/>
            <person name="Zubacova Z."/>
            <person name="Dolezal P."/>
            <person name="Malik S.B."/>
            <person name="Logsdon J.M. Jr."/>
            <person name="Henze K."/>
            <person name="Gupta A."/>
            <person name="Wang C.C."/>
            <person name="Dunne R.L."/>
            <person name="Upcroft J.A."/>
            <person name="Upcroft P."/>
            <person name="White O."/>
            <person name="Salzberg S.L."/>
            <person name="Tang P."/>
            <person name="Chiu C.-H."/>
            <person name="Lee Y.-S."/>
            <person name="Embley T.M."/>
            <person name="Coombs G.H."/>
            <person name="Mottram J.C."/>
            <person name="Tachezy J."/>
            <person name="Fraser-Liggett C.M."/>
            <person name="Johnson P.J."/>
        </authorList>
    </citation>
    <scope>NUCLEOTIDE SEQUENCE [LARGE SCALE GENOMIC DNA]</scope>
    <source>
        <strain evidence="2">G3</strain>
    </source>
</reference>
<dbReference type="KEGG" id="tva:4763145"/>
<evidence type="ECO:0000313" key="3">
    <source>
        <dbReference type="Proteomes" id="UP000001542"/>
    </source>
</evidence>
<name>A2EQ14_TRIV3</name>
<dbReference type="InParanoid" id="A2EQ14"/>
<evidence type="ECO:0008006" key="4">
    <source>
        <dbReference type="Google" id="ProtNLM"/>
    </source>
</evidence>
<dbReference type="VEuPathDB" id="TrichDB:TVAG_020250"/>
<dbReference type="Proteomes" id="UP000001542">
    <property type="component" value="Unassembled WGS sequence"/>
</dbReference>
<sequence length="460" mass="52587">MSWGSHHEAIKRLEAGAEQGVLTLEGYLKEECYLNALGQHLEKISNFIAKNVPTLIKTAIHLDESNKELNPDRCTKALVSHNSKIIDALVNDTNVVTLLTDSITRDIFYPNYFKILQFAIDSDFLSKVPDPSTFFQNLVKKIDNQCVLQFLIKSISNKFDWLYKVDADKILMDKLNDEEYTVSCCLRLLLCFFDTAETNDLIKRLCTPSNVKLLFEAGIDAPTCLIAEKSFSMLLNIYNFSDTTRPKPDAKSPFQEILEILQENVKPLCDYIIRDQDFLADKRNAVELVYAVIETTSSCPECCFEVARYLFKLFFKQPTNSFLHSAFKDIIKSILALKSDIWANFIDNLGIMQKMIDEHNNMNCITTTYHGFIIEISKEISEKISLTKIELPADWQNFITNTVDPTIKFYKQNYGGYVPKVSNDIILNPHFIEPKTIIDDDFEDVPDGNDSNSDDEEESA</sequence>
<dbReference type="OrthoDB" id="10636768at2759"/>
<evidence type="ECO:0000256" key="1">
    <source>
        <dbReference type="SAM" id="MobiDB-lite"/>
    </source>
</evidence>
<dbReference type="VEuPathDB" id="TrichDB:TVAGG3_0338880"/>
<dbReference type="RefSeq" id="XP_001317502.1">
    <property type="nucleotide sequence ID" value="XM_001317467.1"/>
</dbReference>
<dbReference type="AlphaFoldDB" id="A2EQ14"/>
<organism evidence="2 3">
    <name type="scientific">Trichomonas vaginalis (strain ATCC PRA-98 / G3)</name>
    <dbReference type="NCBI Taxonomy" id="412133"/>
    <lineage>
        <taxon>Eukaryota</taxon>
        <taxon>Metamonada</taxon>
        <taxon>Parabasalia</taxon>
        <taxon>Trichomonadida</taxon>
        <taxon>Trichomonadidae</taxon>
        <taxon>Trichomonas</taxon>
    </lineage>
</organism>
<feature type="region of interest" description="Disordered" evidence="1">
    <location>
        <begin position="438"/>
        <end position="460"/>
    </location>
</feature>
<gene>
    <name evidence="2" type="ORF">TVAG_020250</name>
</gene>
<accession>A2EQ14</accession>
<keyword evidence="3" id="KW-1185">Reference proteome</keyword>
<dbReference type="SMR" id="A2EQ14"/>
<dbReference type="EMBL" id="DS113453">
    <property type="protein sequence ID" value="EAY05279.1"/>
    <property type="molecule type" value="Genomic_DNA"/>
</dbReference>
<proteinExistence type="predicted"/>
<evidence type="ECO:0000313" key="2">
    <source>
        <dbReference type="EMBL" id="EAY05279.1"/>
    </source>
</evidence>
<feature type="compositionally biased region" description="Acidic residues" evidence="1">
    <location>
        <begin position="439"/>
        <end position="460"/>
    </location>
</feature>